<protein>
    <submittedName>
        <fullName evidence="1">Uncharacterized protein</fullName>
    </submittedName>
</protein>
<evidence type="ECO:0000313" key="2">
    <source>
        <dbReference type="Proteomes" id="UP001234202"/>
    </source>
</evidence>
<accession>A0ACC2XTJ7</accession>
<dbReference type="EMBL" id="JASBWV010000002">
    <property type="protein sequence ID" value="KAJ9127360.1"/>
    <property type="molecule type" value="Genomic_DNA"/>
</dbReference>
<name>A0ACC2XTJ7_9TREE</name>
<proteinExistence type="predicted"/>
<reference evidence="1" key="1">
    <citation type="submission" date="2023-04" db="EMBL/GenBank/DDBJ databases">
        <title>Draft Genome sequencing of Naganishia species isolated from polar environments using Oxford Nanopore Technology.</title>
        <authorList>
            <person name="Leo P."/>
            <person name="Venkateswaran K."/>
        </authorList>
    </citation>
    <scope>NUCLEOTIDE SEQUENCE</scope>
    <source>
        <strain evidence="1">DBVPG 5303</strain>
    </source>
</reference>
<dbReference type="Proteomes" id="UP001234202">
    <property type="component" value="Unassembled WGS sequence"/>
</dbReference>
<gene>
    <name evidence="1" type="ORF">QFC24_000767</name>
</gene>
<evidence type="ECO:0000313" key="1">
    <source>
        <dbReference type="EMBL" id="KAJ9127360.1"/>
    </source>
</evidence>
<comment type="caution">
    <text evidence="1">The sequence shown here is derived from an EMBL/GenBank/DDBJ whole genome shotgun (WGS) entry which is preliminary data.</text>
</comment>
<sequence>MASYHSHRIDFDESRDQDAIDMGWTFKWQLVPVGSAPGRIEPSYRDNVPLAVHMLPATGSHNLIHVEGDMAMKTEIGIDLKVTAYGVSAEVEY</sequence>
<keyword evidence="2" id="KW-1185">Reference proteome</keyword>
<organism evidence="1 2">
    <name type="scientific">Naganishia onofrii</name>
    <dbReference type="NCBI Taxonomy" id="1851511"/>
    <lineage>
        <taxon>Eukaryota</taxon>
        <taxon>Fungi</taxon>
        <taxon>Dikarya</taxon>
        <taxon>Basidiomycota</taxon>
        <taxon>Agaricomycotina</taxon>
        <taxon>Tremellomycetes</taxon>
        <taxon>Filobasidiales</taxon>
        <taxon>Filobasidiaceae</taxon>
        <taxon>Naganishia</taxon>
    </lineage>
</organism>